<accession>A0A0K0FAE6</accession>
<dbReference type="WBParaSite" id="SVE_0579900.1">
    <property type="protein sequence ID" value="SVE_0579900.1"/>
    <property type="gene ID" value="SVE_0579900"/>
</dbReference>
<keyword evidence="1" id="KW-1185">Reference proteome</keyword>
<proteinExistence type="predicted"/>
<sequence>MIRLKHEIKQDLEMILEKILAFLLIFILKIISVESLRGLRRIQVSGKIICNKRYASNIDVFLFQKHLTKRLSVVAKSHLKCNEAFSLRGYRHLLFNRAVFLFVKYSYSGRNMLCEAKGKIEVLKANTERSIFKSKTYNLGGINLFNLYNQGRRCHFLKKNLSFKVVHR</sequence>
<dbReference type="Proteomes" id="UP000035680">
    <property type="component" value="Unassembled WGS sequence"/>
</dbReference>
<name>A0A0K0FAE6_STRVS</name>
<evidence type="ECO:0000313" key="1">
    <source>
        <dbReference type="Proteomes" id="UP000035680"/>
    </source>
</evidence>
<reference evidence="2" key="2">
    <citation type="submission" date="2015-08" db="UniProtKB">
        <authorList>
            <consortium name="WormBaseParasite"/>
        </authorList>
    </citation>
    <scope>IDENTIFICATION</scope>
</reference>
<organism evidence="1 2">
    <name type="scientific">Strongyloides venezuelensis</name>
    <name type="common">Threadworm</name>
    <dbReference type="NCBI Taxonomy" id="75913"/>
    <lineage>
        <taxon>Eukaryota</taxon>
        <taxon>Metazoa</taxon>
        <taxon>Ecdysozoa</taxon>
        <taxon>Nematoda</taxon>
        <taxon>Chromadorea</taxon>
        <taxon>Rhabditida</taxon>
        <taxon>Tylenchina</taxon>
        <taxon>Panagrolaimomorpha</taxon>
        <taxon>Strongyloidoidea</taxon>
        <taxon>Strongyloididae</taxon>
        <taxon>Strongyloides</taxon>
    </lineage>
</organism>
<dbReference type="AlphaFoldDB" id="A0A0K0FAE6"/>
<reference evidence="1" key="1">
    <citation type="submission" date="2014-07" db="EMBL/GenBank/DDBJ databases">
        <authorList>
            <person name="Martin A.A"/>
            <person name="De Silva N."/>
        </authorList>
    </citation>
    <scope>NUCLEOTIDE SEQUENCE</scope>
</reference>
<protein>
    <submittedName>
        <fullName evidence="2">Uncharacterized protein</fullName>
    </submittedName>
</protein>
<evidence type="ECO:0000313" key="2">
    <source>
        <dbReference type="WBParaSite" id="SVE_0579900.1"/>
    </source>
</evidence>